<keyword evidence="3" id="KW-0547">Nucleotide-binding</keyword>
<dbReference type="EMBL" id="DF973875">
    <property type="protein sequence ID" value="GAU41690.1"/>
    <property type="molecule type" value="Genomic_DNA"/>
</dbReference>
<dbReference type="InterPro" id="IPR011009">
    <property type="entry name" value="Kinase-like_dom_sf"/>
</dbReference>
<protein>
    <recommendedName>
        <fullName evidence="8">Serine-threonine/tyrosine-protein kinase catalytic domain-containing protein</fullName>
    </recommendedName>
</protein>
<reference evidence="7" key="1">
    <citation type="journal article" date="2017" name="Front. Plant Sci.">
        <title>Climate Clever Clovers: New Paradigm to Reduce the Environmental Footprint of Ruminants by Breeding Low Methanogenic Forages Utilizing Haplotype Variation.</title>
        <authorList>
            <person name="Kaur P."/>
            <person name="Appels R."/>
            <person name="Bayer P.E."/>
            <person name="Keeble-Gagnere G."/>
            <person name="Wang J."/>
            <person name="Hirakawa H."/>
            <person name="Shirasawa K."/>
            <person name="Vercoe P."/>
            <person name="Stefanova K."/>
            <person name="Durmic Z."/>
            <person name="Nichols P."/>
            <person name="Revell C."/>
            <person name="Isobe S.N."/>
            <person name="Edwards D."/>
            <person name="Erskine W."/>
        </authorList>
    </citation>
    <scope>NUCLEOTIDE SEQUENCE [LARGE SCALE GENOMIC DNA]</scope>
    <source>
        <strain evidence="7">cv. Daliak</strain>
    </source>
</reference>
<accession>A0A2Z6NXQ0</accession>
<keyword evidence="2" id="KW-0808">Transferase</keyword>
<dbReference type="Gene3D" id="1.10.510.10">
    <property type="entry name" value="Transferase(Phosphotransferase) domain 1"/>
    <property type="match status" value="1"/>
</dbReference>
<keyword evidence="7" id="KW-1185">Reference proteome</keyword>
<name>A0A2Z6NXQ0_TRISU</name>
<evidence type="ECO:0000256" key="1">
    <source>
        <dbReference type="ARBA" id="ARBA00022527"/>
    </source>
</evidence>
<gene>
    <name evidence="6" type="ORF">TSUD_94110</name>
</gene>
<dbReference type="AlphaFoldDB" id="A0A2Z6NXQ0"/>
<organism evidence="6 7">
    <name type="scientific">Trifolium subterraneum</name>
    <name type="common">Subterranean clover</name>
    <dbReference type="NCBI Taxonomy" id="3900"/>
    <lineage>
        <taxon>Eukaryota</taxon>
        <taxon>Viridiplantae</taxon>
        <taxon>Streptophyta</taxon>
        <taxon>Embryophyta</taxon>
        <taxon>Tracheophyta</taxon>
        <taxon>Spermatophyta</taxon>
        <taxon>Magnoliopsida</taxon>
        <taxon>eudicotyledons</taxon>
        <taxon>Gunneridae</taxon>
        <taxon>Pentapetalae</taxon>
        <taxon>rosids</taxon>
        <taxon>fabids</taxon>
        <taxon>Fabales</taxon>
        <taxon>Fabaceae</taxon>
        <taxon>Papilionoideae</taxon>
        <taxon>50 kb inversion clade</taxon>
        <taxon>NPAAA clade</taxon>
        <taxon>Hologalegina</taxon>
        <taxon>IRL clade</taxon>
        <taxon>Trifolieae</taxon>
        <taxon>Trifolium</taxon>
    </lineage>
</organism>
<evidence type="ECO:0000256" key="2">
    <source>
        <dbReference type="ARBA" id="ARBA00022679"/>
    </source>
</evidence>
<dbReference type="GO" id="GO:0005524">
    <property type="term" value="F:ATP binding"/>
    <property type="evidence" value="ECO:0007669"/>
    <property type="project" value="UniProtKB-KW"/>
</dbReference>
<dbReference type="Proteomes" id="UP000242715">
    <property type="component" value="Unassembled WGS sequence"/>
</dbReference>
<evidence type="ECO:0000256" key="4">
    <source>
        <dbReference type="ARBA" id="ARBA00022777"/>
    </source>
</evidence>
<keyword evidence="5" id="KW-0067">ATP-binding</keyword>
<dbReference type="GO" id="GO:0004674">
    <property type="term" value="F:protein serine/threonine kinase activity"/>
    <property type="evidence" value="ECO:0007669"/>
    <property type="project" value="UniProtKB-KW"/>
</dbReference>
<sequence length="60" mass="6645">MAPEYAVDGLFSAKSGAFSFGILLLEVICGKRNKAYYHTEWALNLVGKAWAAWKEYSTGL</sequence>
<dbReference type="PANTHER" id="PTHR27002:SF616">
    <property type="entry name" value="RECEPTOR-LIKE SERINE_THREONINE-PROTEIN KINASE"/>
    <property type="match status" value="1"/>
</dbReference>
<evidence type="ECO:0008006" key="8">
    <source>
        <dbReference type="Google" id="ProtNLM"/>
    </source>
</evidence>
<evidence type="ECO:0000313" key="6">
    <source>
        <dbReference type="EMBL" id="GAU41690.1"/>
    </source>
</evidence>
<keyword evidence="4" id="KW-0418">Kinase</keyword>
<dbReference type="PANTHER" id="PTHR27002">
    <property type="entry name" value="RECEPTOR-LIKE SERINE/THREONINE-PROTEIN KINASE SD1-8"/>
    <property type="match status" value="1"/>
</dbReference>
<evidence type="ECO:0000256" key="3">
    <source>
        <dbReference type="ARBA" id="ARBA00022741"/>
    </source>
</evidence>
<keyword evidence="1" id="KW-0723">Serine/threonine-protein kinase</keyword>
<dbReference type="SUPFAM" id="SSF56112">
    <property type="entry name" value="Protein kinase-like (PK-like)"/>
    <property type="match status" value="1"/>
</dbReference>
<proteinExistence type="predicted"/>
<evidence type="ECO:0000256" key="5">
    <source>
        <dbReference type="ARBA" id="ARBA00022840"/>
    </source>
</evidence>
<dbReference type="OrthoDB" id="688481at2759"/>
<dbReference type="GO" id="GO:0005886">
    <property type="term" value="C:plasma membrane"/>
    <property type="evidence" value="ECO:0007669"/>
    <property type="project" value="TreeGrafter"/>
</dbReference>
<evidence type="ECO:0000313" key="7">
    <source>
        <dbReference type="Proteomes" id="UP000242715"/>
    </source>
</evidence>